<dbReference type="GO" id="GO:0016462">
    <property type="term" value="F:pyrophosphatase activity"/>
    <property type="evidence" value="ECO:0007669"/>
    <property type="project" value="TreeGrafter"/>
</dbReference>
<evidence type="ECO:0000313" key="2">
    <source>
        <dbReference type="EMBL" id="ROQ91107.1"/>
    </source>
</evidence>
<dbReference type="Pfam" id="PF02541">
    <property type="entry name" value="Ppx-GppA"/>
    <property type="match status" value="1"/>
</dbReference>
<sequence>MSLGFYAFNADETPLGLYGAVDIGSHTVRLLVAEWHADGRVCPVHHERHVTRLAQGFKDRGMLATEAMERTEAALCSMASRLRALAPRAVRCGATGVVRKAANGPDFIQRVQDMAPWKVSILSEAEEAALSLRGMLSVLEPAHDLVVCFDLGGSSTELALVHRHNPSPLWMGSVFVGAATLTEAYLQNAPTFPDQLRRAAQHARRVLRPAVESIGHVLRRHAGAATGFTVAGTAGTVSTLAAIESRMDRYVPYRIDNRTLTKAWIAETLRSLAAMGLEERRAIVGLEPGREDIIVGGAVIVEEILNCFGVSTLLVSDAGLLEGLLWDGMQSLAARWGVPWKWSGPCA</sequence>
<dbReference type="SUPFAM" id="SSF53067">
    <property type="entry name" value="Actin-like ATPase domain"/>
    <property type="match status" value="2"/>
</dbReference>
<dbReference type="Proteomes" id="UP000276223">
    <property type="component" value="Unassembled WGS sequence"/>
</dbReference>
<proteinExistence type="predicted"/>
<dbReference type="OrthoDB" id="9793035at2"/>
<comment type="caution">
    <text evidence="2">The sequence shown here is derived from an EMBL/GenBank/DDBJ whole genome shotgun (WGS) entry which is preliminary data.</text>
</comment>
<name>A0A3N1URB9_9BACT</name>
<dbReference type="RefSeq" id="WP_123290827.1">
    <property type="nucleotide sequence ID" value="NZ_RJVA01000013.1"/>
</dbReference>
<protein>
    <submittedName>
        <fullName evidence="2">Ppx/GppA phosphatase</fullName>
    </submittedName>
</protein>
<accession>A0A3N1URB9</accession>
<reference evidence="2 3" key="1">
    <citation type="submission" date="2018-11" db="EMBL/GenBank/DDBJ databases">
        <title>Genomic Encyclopedia of Type Strains, Phase IV (KMG-IV): sequencing the most valuable type-strain genomes for metagenomic binning, comparative biology and taxonomic classification.</title>
        <authorList>
            <person name="Goeker M."/>
        </authorList>
    </citation>
    <scope>NUCLEOTIDE SEQUENCE [LARGE SCALE GENOMIC DNA]</scope>
    <source>
        <strain evidence="2 3">DSM 22027</strain>
    </source>
</reference>
<gene>
    <name evidence="2" type="ORF">EDC27_2384</name>
</gene>
<dbReference type="InterPro" id="IPR003695">
    <property type="entry name" value="Ppx_GppA_N"/>
</dbReference>
<feature type="domain" description="Ppx/GppA phosphatase N-terminal" evidence="1">
    <location>
        <begin position="37"/>
        <end position="330"/>
    </location>
</feature>
<dbReference type="Gene3D" id="3.30.420.40">
    <property type="match status" value="1"/>
</dbReference>
<dbReference type="PANTHER" id="PTHR30005">
    <property type="entry name" value="EXOPOLYPHOSPHATASE"/>
    <property type="match status" value="1"/>
</dbReference>
<dbReference type="InterPro" id="IPR050273">
    <property type="entry name" value="GppA/Ppx_hydrolase"/>
</dbReference>
<dbReference type="CDD" id="cd24054">
    <property type="entry name" value="ASKHA_NBD_AaPPX-GppA_MtPPX2-like"/>
    <property type="match status" value="1"/>
</dbReference>
<dbReference type="EMBL" id="RJVA01000013">
    <property type="protein sequence ID" value="ROQ91107.1"/>
    <property type="molecule type" value="Genomic_DNA"/>
</dbReference>
<dbReference type="InterPro" id="IPR043129">
    <property type="entry name" value="ATPase_NBD"/>
</dbReference>
<organism evidence="2 3">
    <name type="scientific">Desulfosoma caldarium</name>
    <dbReference type="NCBI Taxonomy" id="610254"/>
    <lineage>
        <taxon>Bacteria</taxon>
        <taxon>Pseudomonadati</taxon>
        <taxon>Thermodesulfobacteriota</taxon>
        <taxon>Syntrophobacteria</taxon>
        <taxon>Syntrophobacterales</taxon>
        <taxon>Syntrophobacteraceae</taxon>
        <taxon>Desulfosoma</taxon>
    </lineage>
</organism>
<dbReference type="PANTHER" id="PTHR30005:SF0">
    <property type="entry name" value="RETROGRADE REGULATION PROTEIN 2"/>
    <property type="match status" value="1"/>
</dbReference>
<dbReference type="AlphaFoldDB" id="A0A3N1URB9"/>
<evidence type="ECO:0000259" key="1">
    <source>
        <dbReference type="Pfam" id="PF02541"/>
    </source>
</evidence>
<keyword evidence="3" id="KW-1185">Reference proteome</keyword>
<evidence type="ECO:0000313" key="3">
    <source>
        <dbReference type="Proteomes" id="UP000276223"/>
    </source>
</evidence>
<dbReference type="Gene3D" id="3.30.420.150">
    <property type="entry name" value="Exopolyphosphatase. Domain 2"/>
    <property type="match status" value="1"/>
</dbReference>